<evidence type="ECO:0000313" key="1">
    <source>
        <dbReference type="EMBL" id="RUL87671.1"/>
    </source>
</evidence>
<dbReference type="Proteomes" id="UP000280296">
    <property type="component" value="Unassembled WGS sequence"/>
</dbReference>
<organism evidence="1 2">
    <name type="scientific">Tautonia sociabilis</name>
    <dbReference type="NCBI Taxonomy" id="2080755"/>
    <lineage>
        <taxon>Bacteria</taxon>
        <taxon>Pseudomonadati</taxon>
        <taxon>Planctomycetota</taxon>
        <taxon>Planctomycetia</taxon>
        <taxon>Isosphaerales</taxon>
        <taxon>Isosphaeraceae</taxon>
        <taxon>Tautonia</taxon>
    </lineage>
</organism>
<proteinExistence type="predicted"/>
<keyword evidence="2" id="KW-1185">Reference proteome</keyword>
<protein>
    <submittedName>
        <fullName evidence="1">DUF1569 domain-containing protein</fullName>
    </submittedName>
</protein>
<dbReference type="AlphaFoldDB" id="A0A432MJU7"/>
<dbReference type="Pfam" id="PF07606">
    <property type="entry name" value="DUF1569"/>
    <property type="match status" value="1"/>
</dbReference>
<accession>A0A432MJU7</accession>
<evidence type="ECO:0000313" key="2">
    <source>
        <dbReference type="Proteomes" id="UP000280296"/>
    </source>
</evidence>
<name>A0A432MJU7_9BACT</name>
<dbReference type="RefSeq" id="WP_126725381.1">
    <property type="nucleotide sequence ID" value="NZ_RYZH01000018.1"/>
</dbReference>
<reference evidence="1 2" key="1">
    <citation type="submission" date="2018-12" db="EMBL/GenBank/DDBJ databases">
        <authorList>
            <person name="Toschakov S.V."/>
        </authorList>
    </citation>
    <scope>NUCLEOTIDE SEQUENCE [LARGE SCALE GENOMIC DNA]</scope>
    <source>
        <strain evidence="1 2">GM2012</strain>
    </source>
</reference>
<comment type="caution">
    <text evidence="1">The sequence shown here is derived from an EMBL/GenBank/DDBJ whole genome shotgun (WGS) entry which is preliminary data.</text>
</comment>
<gene>
    <name evidence="1" type="ORF">TsocGM_10805</name>
</gene>
<dbReference type="EMBL" id="RYZH01000018">
    <property type="protein sequence ID" value="RUL87671.1"/>
    <property type="molecule type" value="Genomic_DNA"/>
</dbReference>
<reference evidence="1 2" key="2">
    <citation type="submission" date="2019-01" db="EMBL/GenBank/DDBJ databases">
        <title>Tautonia sociabilis, a novel thermotolerant planctomycete of Isosphaeraceae family, isolated from a 4000 m deep subterranean habitat.</title>
        <authorList>
            <person name="Kovaleva O.L."/>
            <person name="Elcheninov A.G."/>
            <person name="Van Heerden E."/>
            <person name="Toshchakov S.V."/>
            <person name="Novikov A."/>
            <person name="Bonch-Osmolovskaya E.A."/>
            <person name="Kublanov I.V."/>
        </authorList>
    </citation>
    <scope>NUCLEOTIDE SEQUENCE [LARGE SCALE GENOMIC DNA]</scope>
    <source>
        <strain evidence="1 2">GM2012</strain>
    </source>
</reference>
<sequence length="168" mass="18507">MERRSLDFRDADSVIAEIRRLQSGGYTMLGKWNLAQICDHLTATMRVALDGRERRLPWPIRALVFGPLFRQVIRTRRMRAGLPTLKPLVPTSPSGPDDPASIDACIATLERARNCSSADLQHPAVDLTLQQWQQLSWIHAAHHLGFLIPGDSEATTPPAGLGAVGQPS</sequence>
<dbReference type="InterPro" id="IPR011463">
    <property type="entry name" value="DUF1569"/>
</dbReference>
<dbReference type="OrthoDB" id="282689at2"/>